<dbReference type="EMBL" id="PGTM01000144">
    <property type="protein sequence ID" value="PJF35522.1"/>
    <property type="molecule type" value="Genomic_DNA"/>
</dbReference>
<name>A0A2M8PD94_9CHLR</name>
<feature type="transmembrane region" description="Helical" evidence="1">
    <location>
        <begin position="37"/>
        <end position="61"/>
    </location>
</feature>
<gene>
    <name evidence="2" type="ORF">CUN49_10150</name>
</gene>
<dbReference type="AlphaFoldDB" id="A0A2M8PD94"/>
<accession>A0A2M8PD94</accession>
<dbReference type="Proteomes" id="UP000229681">
    <property type="component" value="Unassembled WGS sequence"/>
</dbReference>
<feature type="transmembrane region" description="Helical" evidence="1">
    <location>
        <begin position="12"/>
        <end position="31"/>
    </location>
</feature>
<reference evidence="2 3" key="1">
    <citation type="submission" date="2017-11" db="EMBL/GenBank/DDBJ databases">
        <title>Evolution of Phototrophy in the Chloroflexi Phylum Driven by Horizontal Gene Transfer.</title>
        <authorList>
            <person name="Ward L.M."/>
            <person name="Hemp J."/>
            <person name="Shih P.M."/>
            <person name="Mcglynn S.E."/>
            <person name="Fischer W."/>
        </authorList>
    </citation>
    <scope>NUCLEOTIDE SEQUENCE [LARGE SCALE GENOMIC DNA]</scope>
    <source>
        <strain evidence="2">JP3_13</strain>
    </source>
</reference>
<keyword evidence="1" id="KW-0472">Membrane</keyword>
<proteinExistence type="predicted"/>
<sequence length="157" mass="16228">MENSQKFAQLGMAVALLGGVITFIGLFPSVIGLEASAGVGVLQVLTILVGFSILISGAYIFAQATYYPTQRYNLAQKVGVRLSMTGVVLAAAIGLADVLGFGSNTPLIGQRPTLGPWQTAGLIGSFVIASLGLLIFVLFGDNAPDEPHDSNGADSTR</sequence>
<evidence type="ECO:0000256" key="1">
    <source>
        <dbReference type="SAM" id="Phobius"/>
    </source>
</evidence>
<evidence type="ECO:0000313" key="2">
    <source>
        <dbReference type="EMBL" id="PJF35522.1"/>
    </source>
</evidence>
<feature type="transmembrane region" description="Helical" evidence="1">
    <location>
        <begin position="82"/>
        <end position="102"/>
    </location>
</feature>
<keyword evidence="1" id="KW-1133">Transmembrane helix</keyword>
<keyword evidence="1" id="KW-0812">Transmembrane</keyword>
<organism evidence="2 3">
    <name type="scientific">Candidatus Thermofonsia Clade 1 bacterium</name>
    <dbReference type="NCBI Taxonomy" id="2364210"/>
    <lineage>
        <taxon>Bacteria</taxon>
        <taxon>Bacillati</taxon>
        <taxon>Chloroflexota</taxon>
        <taxon>Candidatus Thermofontia</taxon>
        <taxon>Candidatus Thermofonsia Clade 1</taxon>
    </lineage>
</organism>
<protein>
    <submittedName>
        <fullName evidence="2">Uncharacterized protein</fullName>
    </submittedName>
</protein>
<evidence type="ECO:0000313" key="3">
    <source>
        <dbReference type="Proteomes" id="UP000229681"/>
    </source>
</evidence>
<comment type="caution">
    <text evidence="2">The sequence shown here is derived from an EMBL/GenBank/DDBJ whole genome shotgun (WGS) entry which is preliminary data.</text>
</comment>
<feature type="transmembrane region" description="Helical" evidence="1">
    <location>
        <begin position="122"/>
        <end position="140"/>
    </location>
</feature>